<accession>A0A6J5LYM3</accession>
<protein>
    <submittedName>
        <fullName evidence="2">Uncharacterized protein</fullName>
    </submittedName>
</protein>
<keyword evidence="1" id="KW-1133">Transmembrane helix</keyword>
<feature type="transmembrane region" description="Helical" evidence="1">
    <location>
        <begin position="76"/>
        <end position="95"/>
    </location>
</feature>
<keyword evidence="1" id="KW-0812">Transmembrane</keyword>
<name>A0A6J5LYM3_9CAUD</name>
<gene>
    <name evidence="2" type="ORF">UFOVP354_1</name>
</gene>
<dbReference type="EMBL" id="LR796368">
    <property type="protein sequence ID" value="CAB4139724.1"/>
    <property type="molecule type" value="Genomic_DNA"/>
</dbReference>
<evidence type="ECO:0000313" key="2">
    <source>
        <dbReference type="EMBL" id="CAB4139724.1"/>
    </source>
</evidence>
<sequence>MNTNNRKRFGWEAEASGTKPTLRQAGFEMIKAEQNAQEAANNLQSWVDTMLPNKHSGYSDYLMSDNKVLKRKSSNLGLCFAAAVAMLLGVIIARLEIKGYLPQILPTALG</sequence>
<feature type="non-terminal residue" evidence="2">
    <location>
        <position position="110"/>
    </location>
</feature>
<proteinExistence type="predicted"/>
<reference evidence="2" key="1">
    <citation type="submission" date="2020-04" db="EMBL/GenBank/DDBJ databases">
        <authorList>
            <person name="Chiriac C."/>
            <person name="Salcher M."/>
            <person name="Ghai R."/>
            <person name="Kavagutti S V."/>
        </authorList>
    </citation>
    <scope>NUCLEOTIDE SEQUENCE</scope>
</reference>
<keyword evidence="1" id="KW-0472">Membrane</keyword>
<evidence type="ECO:0000256" key="1">
    <source>
        <dbReference type="SAM" id="Phobius"/>
    </source>
</evidence>
<organism evidence="2">
    <name type="scientific">uncultured Caudovirales phage</name>
    <dbReference type="NCBI Taxonomy" id="2100421"/>
    <lineage>
        <taxon>Viruses</taxon>
        <taxon>Duplodnaviria</taxon>
        <taxon>Heunggongvirae</taxon>
        <taxon>Uroviricota</taxon>
        <taxon>Caudoviricetes</taxon>
        <taxon>Peduoviridae</taxon>
        <taxon>Maltschvirus</taxon>
        <taxon>Maltschvirus maltsch</taxon>
    </lineage>
</organism>